<evidence type="ECO:0008006" key="4">
    <source>
        <dbReference type="Google" id="ProtNLM"/>
    </source>
</evidence>
<dbReference type="AlphaFoldDB" id="A0A2N0YYM5"/>
<organism evidence="2 3">
    <name type="scientific">Niallia nealsonii</name>
    <dbReference type="NCBI Taxonomy" id="115979"/>
    <lineage>
        <taxon>Bacteria</taxon>
        <taxon>Bacillati</taxon>
        <taxon>Bacillota</taxon>
        <taxon>Bacilli</taxon>
        <taxon>Bacillales</taxon>
        <taxon>Bacillaceae</taxon>
        <taxon>Niallia</taxon>
    </lineage>
</organism>
<feature type="chain" id="PRO_5038574853" description="DUF4359 domain-containing protein" evidence="1">
    <location>
        <begin position="22"/>
        <end position="96"/>
    </location>
</feature>
<dbReference type="Proteomes" id="UP000233375">
    <property type="component" value="Unassembled WGS sequence"/>
</dbReference>
<gene>
    <name evidence="2" type="ORF">CWS01_17250</name>
</gene>
<evidence type="ECO:0000256" key="1">
    <source>
        <dbReference type="SAM" id="SignalP"/>
    </source>
</evidence>
<sequence>MKKRYVLFAFLCLFLIMSAITNPSDKDEYADWVGNQIKQEKGPLLGMLGGSLIKLGTSKKDFVLFTIYETKFDKNEKKPLIALGIFNNFIWLEEGE</sequence>
<protein>
    <recommendedName>
        <fullName evidence="4">DUF4359 domain-containing protein</fullName>
    </recommendedName>
</protein>
<dbReference type="RefSeq" id="WP_101178423.1">
    <property type="nucleotide sequence ID" value="NZ_PISE01000043.1"/>
</dbReference>
<reference evidence="2 3" key="1">
    <citation type="journal article" date="2003" name="Int. J. Syst. Evol. Microbiol.">
        <title>Bacillus nealsonii sp. nov., isolated from a spacecraft-assembly facility, whose spores are gamma-radiation resistant.</title>
        <authorList>
            <person name="Venkateswaran K."/>
            <person name="Kempf M."/>
            <person name="Chen F."/>
            <person name="Satomi M."/>
            <person name="Nicholson W."/>
            <person name="Kern R."/>
        </authorList>
    </citation>
    <scope>NUCLEOTIDE SEQUENCE [LARGE SCALE GENOMIC DNA]</scope>
    <source>
        <strain evidence="2 3">FO-92</strain>
    </source>
</reference>
<dbReference type="OrthoDB" id="2878657at2"/>
<comment type="caution">
    <text evidence="2">The sequence shown here is derived from an EMBL/GenBank/DDBJ whole genome shotgun (WGS) entry which is preliminary data.</text>
</comment>
<feature type="signal peptide" evidence="1">
    <location>
        <begin position="1"/>
        <end position="21"/>
    </location>
</feature>
<accession>A0A2N0YYM5</accession>
<dbReference type="EMBL" id="PISE01000043">
    <property type="protein sequence ID" value="PKG22366.1"/>
    <property type="molecule type" value="Genomic_DNA"/>
</dbReference>
<evidence type="ECO:0000313" key="2">
    <source>
        <dbReference type="EMBL" id="PKG22366.1"/>
    </source>
</evidence>
<name>A0A2N0YYM5_9BACI</name>
<keyword evidence="1" id="KW-0732">Signal</keyword>
<proteinExistence type="predicted"/>
<evidence type="ECO:0000313" key="3">
    <source>
        <dbReference type="Proteomes" id="UP000233375"/>
    </source>
</evidence>
<keyword evidence="3" id="KW-1185">Reference proteome</keyword>